<organism evidence="1">
    <name type="scientific">marine sediment metagenome</name>
    <dbReference type="NCBI Taxonomy" id="412755"/>
    <lineage>
        <taxon>unclassified sequences</taxon>
        <taxon>metagenomes</taxon>
        <taxon>ecological metagenomes</taxon>
    </lineage>
</organism>
<dbReference type="EMBL" id="LAZR01040373">
    <property type="protein sequence ID" value="KKL14640.1"/>
    <property type="molecule type" value="Genomic_DNA"/>
</dbReference>
<gene>
    <name evidence="1" type="ORF">LCGC14_2513600</name>
</gene>
<evidence type="ECO:0000313" key="1">
    <source>
        <dbReference type="EMBL" id="KKL14640.1"/>
    </source>
</evidence>
<comment type="caution">
    <text evidence="1">The sequence shown here is derived from an EMBL/GenBank/DDBJ whole genome shotgun (WGS) entry which is preliminary data.</text>
</comment>
<dbReference type="AlphaFoldDB" id="A0A0F9AYX3"/>
<name>A0A0F9AYX3_9ZZZZ</name>
<protein>
    <submittedName>
        <fullName evidence="1">Uncharacterized protein</fullName>
    </submittedName>
</protein>
<reference evidence="1" key="1">
    <citation type="journal article" date="2015" name="Nature">
        <title>Complex archaea that bridge the gap between prokaryotes and eukaryotes.</title>
        <authorList>
            <person name="Spang A."/>
            <person name="Saw J.H."/>
            <person name="Jorgensen S.L."/>
            <person name="Zaremba-Niedzwiedzka K."/>
            <person name="Martijn J."/>
            <person name="Lind A.E."/>
            <person name="van Eijk R."/>
            <person name="Schleper C."/>
            <person name="Guy L."/>
            <person name="Ettema T.J."/>
        </authorList>
    </citation>
    <scope>NUCLEOTIDE SEQUENCE</scope>
</reference>
<feature type="non-terminal residue" evidence="1">
    <location>
        <position position="83"/>
    </location>
</feature>
<accession>A0A0F9AYX3</accession>
<sequence>MAEEKKFPDEVLAEAKMGLYVSFCGTDDGEHNIRIIVASRQEDADYRMAELMRKKYEFHPKASLTNIVEAGIYSRKLHAVIMK</sequence>
<proteinExistence type="predicted"/>